<dbReference type="RefSeq" id="XP_073772536.1">
    <property type="nucleotide sequence ID" value="XM_073916435.1"/>
</dbReference>
<proteinExistence type="predicted"/>
<accession>A0AC58GS18</accession>
<dbReference type="Proteomes" id="UP000000437">
    <property type="component" value="Chromosome 2"/>
</dbReference>
<name>A0AC58GS18_DANRE</name>
<protein>
    <submittedName>
        <fullName evidence="2">Uncharacterized protein isoform X1</fullName>
    </submittedName>
</protein>
<keyword evidence="1" id="KW-1185">Reference proteome</keyword>
<evidence type="ECO:0000313" key="2">
    <source>
        <dbReference type="RefSeq" id="XP_073772536.1"/>
    </source>
</evidence>
<reference evidence="2" key="1">
    <citation type="submission" date="2025-08" db="UniProtKB">
        <authorList>
            <consortium name="RefSeq"/>
        </authorList>
    </citation>
    <scope>IDENTIFICATION</scope>
    <source>
        <strain evidence="2">Tuebingen</strain>
        <tissue evidence="2">Fibroblasts and whole tissue</tissue>
    </source>
</reference>
<evidence type="ECO:0000313" key="1">
    <source>
        <dbReference type="Proteomes" id="UP000000437"/>
    </source>
</evidence>
<organism evidence="1 2">
    <name type="scientific">Danio rerio</name>
    <name type="common">Zebrafish</name>
    <name type="synonym">Brachydanio rerio</name>
    <dbReference type="NCBI Taxonomy" id="7955"/>
    <lineage>
        <taxon>Eukaryota</taxon>
        <taxon>Metazoa</taxon>
        <taxon>Chordata</taxon>
        <taxon>Craniata</taxon>
        <taxon>Vertebrata</taxon>
        <taxon>Euteleostomi</taxon>
        <taxon>Actinopterygii</taxon>
        <taxon>Neopterygii</taxon>
        <taxon>Teleostei</taxon>
        <taxon>Ostariophysi</taxon>
        <taxon>Cypriniformes</taxon>
        <taxon>Danionidae</taxon>
        <taxon>Danioninae</taxon>
        <taxon>Danio</taxon>
    </lineage>
</organism>
<sequence length="662" mass="72598">MPISSSASLTERSSAERVLEESSRCAGYLWILHSPQPRTGHDLCQRDAVSRHQPQRPFNHTLAPIRNVCRNTVGAPLDAETQSSQARGSEWECCCDHEEQQNTQSPDVHQGADVALVPEEFGGRVGRRAAEGGEDVGGLAFSTKAEVAHFDAVCGGVEDVLCLQVTVDDVVVMLKQTVSGRRPACSPCQTGALCWRSWRTALLLAHTPSPDAADETSPPLRRGARCWGARVSPCSGFQRRTASANACPDAAYPGSSQQPFLREREQREEEEKMHSQSHKAPPDRRISKRTQSPLEPDVWPQREMEAPKVTHIRSAAADSADRGGVTHFTCDINILRDKSGGCVLVRIWTMDLLLLVFLLLCSIHQTFTSVLGRNSRNLFTERVCCKRQSHVIYIGKDISGSPVNVDVGVCRTHCGQSAHFVALEAGLRASKYSSMLDFLRHKKIRHLDPSSSEVIIGSPSCGLSSSCEPAGVRVEPVMLYEGLREIEIIQDCHCEAKISQCVRAPALKTYHSNTPYETVIDVGKCVGSKGAPEGFSCVPTKFDSTFIQTPNKVELIQTVAQCKLIEGCYRMPLMEYHYETTYSDDGVQIESLKEIDVGRCLGSCTSGSRCLLRSVSDLGECLLWAEGQGKVCVPQSFESHTILTQNGQIYTVDAITSCVCQS</sequence>
<gene>
    <name evidence="2" type="primary">pnhd</name>
    <name evidence="2" type="synonym">im:7138239</name>
    <name evidence="2" type="synonym">YF-398</name>
</gene>